<name>A0AAD8LMR8_BABGI</name>
<dbReference type="Proteomes" id="UP001230268">
    <property type="component" value="Unassembled WGS sequence"/>
</dbReference>
<evidence type="ECO:0000256" key="1">
    <source>
        <dbReference type="SAM" id="MobiDB-lite"/>
    </source>
</evidence>
<keyword evidence="3" id="KW-1185">Reference proteome</keyword>
<comment type="caution">
    <text evidence="2">The sequence shown here is derived from an EMBL/GenBank/DDBJ whole genome shotgun (WGS) entry which is preliminary data.</text>
</comment>
<proteinExistence type="predicted"/>
<reference evidence="2" key="1">
    <citation type="submission" date="2023-08" db="EMBL/GenBank/DDBJ databases">
        <title>Draft sequence of the Babesia gibsoni genome.</title>
        <authorList>
            <person name="Yamagishi J.Y."/>
            <person name="Xuan X.X."/>
        </authorList>
    </citation>
    <scope>NUCLEOTIDE SEQUENCE</scope>
    <source>
        <strain evidence="2">Azabu</strain>
    </source>
</reference>
<organism evidence="2 3">
    <name type="scientific">Babesia gibsoni</name>
    <dbReference type="NCBI Taxonomy" id="33632"/>
    <lineage>
        <taxon>Eukaryota</taxon>
        <taxon>Sar</taxon>
        <taxon>Alveolata</taxon>
        <taxon>Apicomplexa</taxon>
        <taxon>Aconoidasida</taxon>
        <taxon>Piroplasmida</taxon>
        <taxon>Babesiidae</taxon>
        <taxon>Babesia</taxon>
    </lineage>
</organism>
<sequence>MPVDDAAKTDGATPQQGDEDARPQSYGEMFMEVVTAIGSGIRMTFVEANRCVRTCVYPAKQKCIKVYDNLTNSMRSGGAGSIESVSAASRFGNDCDLSD</sequence>
<accession>A0AAD8LMR8</accession>
<dbReference type="EMBL" id="JAVEPI010000004">
    <property type="protein sequence ID" value="KAK1442268.1"/>
    <property type="molecule type" value="Genomic_DNA"/>
</dbReference>
<feature type="region of interest" description="Disordered" evidence="1">
    <location>
        <begin position="1"/>
        <end position="25"/>
    </location>
</feature>
<protein>
    <submittedName>
        <fullName evidence="2">Uncharacterized protein</fullName>
    </submittedName>
</protein>
<gene>
    <name evidence="2" type="ORF">BgAZ_402980</name>
</gene>
<evidence type="ECO:0000313" key="3">
    <source>
        <dbReference type="Proteomes" id="UP001230268"/>
    </source>
</evidence>
<dbReference type="AlphaFoldDB" id="A0AAD8LMR8"/>
<evidence type="ECO:0000313" key="2">
    <source>
        <dbReference type="EMBL" id="KAK1442268.1"/>
    </source>
</evidence>